<reference evidence="2 3" key="1">
    <citation type="submission" date="2015-11" db="EMBL/GenBank/DDBJ databases">
        <title>Whole-Genome Sequence of Candidatus Oderbacter manganicum from the National Park Lower Oder Valley, Germany.</title>
        <authorList>
            <person name="Braun B."/>
            <person name="Liere K."/>
            <person name="Szewzyk U."/>
        </authorList>
    </citation>
    <scope>NUCLEOTIDE SEQUENCE [LARGE SCALE GENOMIC DNA]</scope>
    <source>
        <strain evidence="2 3">OTSz_A_272</strain>
    </source>
</reference>
<keyword evidence="1" id="KW-0472">Membrane</keyword>
<feature type="transmembrane region" description="Helical" evidence="1">
    <location>
        <begin position="159"/>
        <end position="179"/>
    </location>
</feature>
<protein>
    <submittedName>
        <fullName evidence="2">Uncharacterized protein</fullName>
    </submittedName>
</protein>
<feature type="transmembrane region" description="Helical" evidence="1">
    <location>
        <begin position="130"/>
        <end position="147"/>
    </location>
</feature>
<evidence type="ECO:0000313" key="3">
    <source>
        <dbReference type="Proteomes" id="UP000092498"/>
    </source>
</evidence>
<proteinExistence type="predicted"/>
<feature type="transmembrane region" description="Helical" evidence="1">
    <location>
        <begin position="62"/>
        <end position="81"/>
    </location>
</feature>
<dbReference type="Proteomes" id="UP000092498">
    <property type="component" value="Chromosome"/>
</dbReference>
<dbReference type="KEGG" id="cbot:ATE48_07985"/>
<keyword evidence="3" id="KW-1185">Reference proteome</keyword>
<accession>A0A1B1AH39</accession>
<sequence>MGGILVALVGFTKTFFMPLLSGTFSAPLLIYMHGAFLFSWVVFFATQTIWVHRKDVRLHRTLGWVGAGLVIAVVVSTLGVGRLASERTAATGDIDMASRELLVIFMEMTVFSVLVASAFFLRRRADVHRRLMLLAFIASLGPAWFRFRHYFPPIDNPVFFYSLLLADSLIVIAAAVDFVRERRVHWVYAFVGSGMVGVHLVEVFAFDTTWFRLAANAIARPFL</sequence>
<dbReference type="InParanoid" id="A0A1B1AH39"/>
<keyword evidence="1" id="KW-1133">Transmembrane helix</keyword>
<dbReference type="AlphaFoldDB" id="A0A1B1AH39"/>
<feature type="transmembrane region" description="Helical" evidence="1">
    <location>
        <begin position="186"/>
        <end position="206"/>
    </location>
</feature>
<feature type="transmembrane region" description="Helical" evidence="1">
    <location>
        <begin position="101"/>
        <end position="121"/>
    </location>
</feature>
<feature type="transmembrane region" description="Helical" evidence="1">
    <location>
        <begin position="28"/>
        <end position="50"/>
    </location>
</feature>
<evidence type="ECO:0000313" key="2">
    <source>
        <dbReference type="EMBL" id="ANP45865.1"/>
    </source>
</evidence>
<keyword evidence="1" id="KW-0812">Transmembrane</keyword>
<organism evidence="2 3">
    <name type="scientific">Candidatus Viadribacter manganicus</name>
    <dbReference type="NCBI Taxonomy" id="1759059"/>
    <lineage>
        <taxon>Bacteria</taxon>
        <taxon>Pseudomonadati</taxon>
        <taxon>Pseudomonadota</taxon>
        <taxon>Alphaproteobacteria</taxon>
        <taxon>Hyphomonadales</taxon>
        <taxon>Hyphomonadaceae</taxon>
        <taxon>Candidatus Viadribacter</taxon>
    </lineage>
</organism>
<evidence type="ECO:0000256" key="1">
    <source>
        <dbReference type="SAM" id="Phobius"/>
    </source>
</evidence>
<gene>
    <name evidence="2" type="ORF">ATE48_07985</name>
</gene>
<name>A0A1B1AH39_9PROT</name>
<dbReference type="EMBL" id="CP013244">
    <property type="protein sequence ID" value="ANP45865.1"/>
    <property type="molecule type" value="Genomic_DNA"/>
</dbReference>